<name>H8G9D6_9PSEU</name>
<feature type="region of interest" description="Disordered" evidence="1">
    <location>
        <begin position="56"/>
        <end position="114"/>
    </location>
</feature>
<feature type="compositionally biased region" description="Basic and acidic residues" evidence="1">
    <location>
        <begin position="94"/>
        <end position="114"/>
    </location>
</feature>
<keyword evidence="3" id="KW-1185">Reference proteome</keyword>
<sequence length="129" mass="13984">MSTATSGEEPTMRDALRRDLTAALKARDRVAIDALRSALGALDNAEAVPVDHAAIRGGEPSSEHIAGAASGVGSTESRRRELTEAQVRSIVRQQVDERQEAATEYDRLGRTDHAERLRAEADVLDRHLS</sequence>
<dbReference type="InterPro" id="IPR019004">
    <property type="entry name" value="YqeY/Aim41"/>
</dbReference>
<dbReference type="Gene3D" id="1.10.1510.10">
    <property type="entry name" value="Uncharacterised protein YqeY/AIM41 PF09424, N-terminal domain"/>
    <property type="match status" value="1"/>
</dbReference>
<protein>
    <recommendedName>
        <fullName evidence="4">Yqey-like protein</fullName>
    </recommendedName>
</protein>
<gene>
    <name evidence="2" type="ORF">SacazDRAFT_01570</name>
</gene>
<dbReference type="InterPro" id="IPR042184">
    <property type="entry name" value="YqeY/Aim41_N"/>
</dbReference>
<dbReference type="PANTHER" id="PTHR28055:SF1">
    <property type="entry name" value="ALTERED INHERITANCE OF MITOCHONDRIA PROTEIN 41, MITOCHONDRIAL"/>
    <property type="match status" value="1"/>
</dbReference>
<dbReference type="Proteomes" id="UP000004705">
    <property type="component" value="Chromosome"/>
</dbReference>
<evidence type="ECO:0008006" key="4">
    <source>
        <dbReference type="Google" id="ProtNLM"/>
    </source>
</evidence>
<dbReference type="HOGENOM" id="CLU_134465_1_1_11"/>
<dbReference type="Pfam" id="PF09424">
    <property type="entry name" value="YqeY"/>
    <property type="match status" value="1"/>
</dbReference>
<organism evidence="2 3">
    <name type="scientific">Saccharomonospora azurea NA-128</name>
    <dbReference type="NCBI Taxonomy" id="882081"/>
    <lineage>
        <taxon>Bacteria</taxon>
        <taxon>Bacillati</taxon>
        <taxon>Actinomycetota</taxon>
        <taxon>Actinomycetes</taxon>
        <taxon>Pseudonocardiales</taxon>
        <taxon>Pseudonocardiaceae</taxon>
        <taxon>Saccharomonospora</taxon>
    </lineage>
</organism>
<dbReference type="PANTHER" id="PTHR28055">
    <property type="entry name" value="ALTERED INHERITANCE OF MITOCHONDRIA PROTEIN 41, MITOCHONDRIAL"/>
    <property type="match status" value="1"/>
</dbReference>
<dbReference type="EMBL" id="CM001466">
    <property type="protein sequence ID" value="EHY88498.1"/>
    <property type="molecule type" value="Genomic_DNA"/>
</dbReference>
<proteinExistence type="predicted"/>
<evidence type="ECO:0000313" key="3">
    <source>
        <dbReference type="Proteomes" id="UP000004705"/>
    </source>
</evidence>
<accession>H8G9D6</accession>
<evidence type="ECO:0000313" key="2">
    <source>
        <dbReference type="EMBL" id="EHY88498.1"/>
    </source>
</evidence>
<evidence type="ECO:0000256" key="1">
    <source>
        <dbReference type="SAM" id="MobiDB-lite"/>
    </source>
</evidence>
<dbReference type="AlphaFoldDB" id="H8G9D6"/>
<reference evidence="2 3" key="1">
    <citation type="journal article" date="2012" name="Stand. Genomic Sci.">
        <title>Genome sequence of the soil bacterium Saccharomonospora azurea type strain (NA-128(T)).</title>
        <authorList>
            <person name="Klenk H.P."/>
            <person name="Held B."/>
            <person name="Lucas S."/>
            <person name="Lapidus A."/>
            <person name="Copeland A."/>
            <person name="Hammon N."/>
            <person name="Pitluck S."/>
            <person name="Goodwin L.A."/>
            <person name="Han C."/>
            <person name="Tapia R."/>
            <person name="Brambilla E.M."/>
            <person name="Potter G."/>
            <person name="Land M."/>
            <person name="Ivanova N."/>
            <person name="Rohde M."/>
            <person name="Goker M."/>
            <person name="Detter J.C."/>
            <person name="Kyrpides N.C."/>
            <person name="Woyke T."/>
        </authorList>
    </citation>
    <scope>NUCLEOTIDE SEQUENCE [LARGE SCALE GENOMIC DNA]</scope>
    <source>
        <strain evidence="2 3">NA-128</strain>
    </source>
</reference>